<evidence type="ECO:0000313" key="3">
    <source>
        <dbReference type="Proteomes" id="UP000310597"/>
    </source>
</evidence>
<proteinExistence type="predicted"/>
<accession>A0A4U1JTE4</accession>
<comment type="caution">
    <text evidence="2">The sequence shown here is derived from an EMBL/GenBank/DDBJ whole genome shotgun (WGS) entry which is preliminary data.</text>
</comment>
<dbReference type="RefSeq" id="WP_136905849.1">
    <property type="nucleotide sequence ID" value="NZ_SWJZ01000026.1"/>
</dbReference>
<feature type="compositionally biased region" description="Low complexity" evidence="1">
    <location>
        <begin position="266"/>
        <end position="281"/>
    </location>
</feature>
<dbReference type="InterPro" id="IPR019613">
    <property type="entry name" value="DUF4198"/>
</dbReference>
<dbReference type="AlphaFoldDB" id="A0A4U1JTE4"/>
<evidence type="ECO:0000256" key="1">
    <source>
        <dbReference type="SAM" id="MobiDB-lite"/>
    </source>
</evidence>
<dbReference type="EMBL" id="SWJZ01000026">
    <property type="protein sequence ID" value="TKD21745.1"/>
    <property type="molecule type" value="Genomic_DNA"/>
</dbReference>
<sequence>MILHGNLMAAARALLAIPRPATPGLMAHLPETGGLLTLALGDPLGGGAVLDLAPPLAVLHLHGDRRTDLTPGLTADLLQGAGNAARAWQTRVDLSAPGLHRIHAEAPAGRDPEGRGLVQHAAACFVLRGAAPAAPDPLGLAVEILPDLLAPEFLPGMRFSARVLAQGRPLRATTVHLERIGAEPVGGQVRAVPGLGAPLWIVAETDREGRFRVSLPAPGLWAITATGPIGWSGLRPVRHVTTLWQRFGTRAGGAGNDAEPLATAWKTAAAPTPPCDAAVPGEAPPALAPEPRSRESTA</sequence>
<evidence type="ECO:0000313" key="2">
    <source>
        <dbReference type="EMBL" id="TKD21745.1"/>
    </source>
</evidence>
<feature type="region of interest" description="Disordered" evidence="1">
    <location>
        <begin position="266"/>
        <end position="298"/>
    </location>
</feature>
<organism evidence="2 3">
    <name type="scientific">Rhodobacter capsulatus</name>
    <name type="common">Rhodopseudomonas capsulata</name>
    <dbReference type="NCBI Taxonomy" id="1061"/>
    <lineage>
        <taxon>Bacteria</taxon>
        <taxon>Pseudomonadati</taxon>
        <taxon>Pseudomonadota</taxon>
        <taxon>Alphaproteobacteria</taxon>
        <taxon>Rhodobacterales</taxon>
        <taxon>Rhodobacter group</taxon>
        <taxon>Rhodobacter</taxon>
    </lineage>
</organism>
<reference evidence="2 3" key="1">
    <citation type="submission" date="2019-04" db="EMBL/GenBank/DDBJ databases">
        <title>Draft Whole-Genome sequence of the purple photosynthetic bacterium Rhodobacter capsulatus SP108 with an indigenous class A beta-lactamase.</title>
        <authorList>
            <person name="Robertson S."/>
            <person name="Meyer T.E."/>
            <person name="Kyndt J.A."/>
        </authorList>
    </citation>
    <scope>NUCLEOTIDE SEQUENCE [LARGE SCALE GENOMIC DNA]</scope>
    <source>
        <strain evidence="2 3">SP108</strain>
    </source>
</reference>
<name>A0A4U1JTE4_RHOCA</name>
<gene>
    <name evidence="2" type="ORF">FBT96_08345</name>
</gene>
<protein>
    <submittedName>
        <fullName evidence="2">DUF4198 domain-containing protein</fullName>
    </submittedName>
</protein>
<dbReference type="OrthoDB" id="7691497at2"/>
<dbReference type="Pfam" id="PF10670">
    <property type="entry name" value="DUF4198"/>
    <property type="match status" value="1"/>
</dbReference>
<dbReference type="Proteomes" id="UP000310597">
    <property type="component" value="Unassembled WGS sequence"/>
</dbReference>